<protein>
    <submittedName>
        <fullName evidence="2">Uncharacterized protein</fullName>
    </submittedName>
</protein>
<keyword evidence="3" id="KW-1185">Reference proteome</keyword>
<dbReference type="EMBL" id="JAKWBI020000234">
    <property type="protein sequence ID" value="KAJ2898347.1"/>
    <property type="molecule type" value="Genomic_DNA"/>
</dbReference>
<comment type="caution">
    <text evidence="2">The sequence shown here is derived from an EMBL/GenBank/DDBJ whole genome shotgun (WGS) entry which is preliminary data.</text>
</comment>
<dbReference type="AlphaFoldDB" id="A0AAD5RM23"/>
<feature type="region of interest" description="Disordered" evidence="1">
    <location>
        <begin position="98"/>
        <end position="123"/>
    </location>
</feature>
<gene>
    <name evidence="2" type="ORF">MKZ38_003975</name>
</gene>
<evidence type="ECO:0000313" key="2">
    <source>
        <dbReference type="EMBL" id="KAJ2898347.1"/>
    </source>
</evidence>
<name>A0AAD5RM23_9PEZI</name>
<reference evidence="2" key="1">
    <citation type="submission" date="2022-07" db="EMBL/GenBank/DDBJ databases">
        <title>Draft genome sequence of Zalerion maritima ATCC 34329, a (micro)plastics degrading marine fungus.</title>
        <authorList>
            <person name="Paco A."/>
            <person name="Goncalves M.F.M."/>
            <person name="Rocha-Santos T.A.P."/>
            <person name="Alves A."/>
        </authorList>
    </citation>
    <scope>NUCLEOTIDE SEQUENCE</scope>
    <source>
        <strain evidence="2">ATCC 34329</strain>
    </source>
</reference>
<evidence type="ECO:0000256" key="1">
    <source>
        <dbReference type="SAM" id="MobiDB-lite"/>
    </source>
</evidence>
<sequence>MSLTSGACGICHWAAALDRGNEAAAAEEEAKSPRRKDRGALKKGPLVGFLIARRDCIKVSPSQSFFHRLPLRSLEHITMARIDLIKCEVDAHAGTCMSPGRVLNPNDPGDPQGSRGGSRDDSVSSIITSPFERAWKGSSSVNKVEVRTPNLVMSLEKNEHCIADRTCYDRVCGETGKCKILTSQRRRFGGCETKDGWAVGELTNRTPLPEGMAGGPSW</sequence>
<accession>A0AAD5RM23</accession>
<proteinExistence type="predicted"/>
<organism evidence="2 3">
    <name type="scientific">Zalerion maritima</name>
    <dbReference type="NCBI Taxonomy" id="339359"/>
    <lineage>
        <taxon>Eukaryota</taxon>
        <taxon>Fungi</taxon>
        <taxon>Dikarya</taxon>
        <taxon>Ascomycota</taxon>
        <taxon>Pezizomycotina</taxon>
        <taxon>Sordariomycetes</taxon>
        <taxon>Lulworthiomycetidae</taxon>
        <taxon>Lulworthiales</taxon>
        <taxon>Lulworthiaceae</taxon>
        <taxon>Zalerion</taxon>
    </lineage>
</organism>
<evidence type="ECO:0000313" key="3">
    <source>
        <dbReference type="Proteomes" id="UP001201980"/>
    </source>
</evidence>
<dbReference type="Proteomes" id="UP001201980">
    <property type="component" value="Unassembled WGS sequence"/>
</dbReference>